<evidence type="ECO:0000313" key="3">
    <source>
        <dbReference type="Proteomes" id="UP000001075"/>
    </source>
</evidence>
<sequence>MTSEVFNVLLQRLCKQGPTATTSMAYAKLLLTVMTKYQASITEQQRLDLAVALEPNATFLKKSLQAALRRLAH</sequence>
<dbReference type="EMBL" id="JH000987">
    <property type="protein sequence ID" value="EGW03626.1"/>
    <property type="molecule type" value="Genomic_DNA"/>
</dbReference>
<evidence type="ECO:0000313" key="2">
    <source>
        <dbReference type="EMBL" id="EGW03626.1"/>
    </source>
</evidence>
<dbReference type="InterPro" id="IPR039685">
    <property type="entry name" value="FANCE"/>
</dbReference>
<dbReference type="PANTHER" id="PTHR32094:SF5">
    <property type="entry name" value="FANCONI ANEMIA GROUP E PROTEIN"/>
    <property type="match status" value="1"/>
</dbReference>
<dbReference type="Proteomes" id="UP000001075">
    <property type="component" value="Unassembled WGS sequence"/>
</dbReference>
<feature type="domain" description="Fanconi Anaemia group E protein C-terminal" evidence="1">
    <location>
        <begin position="1"/>
        <end position="71"/>
    </location>
</feature>
<reference evidence="3" key="1">
    <citation type="journal article" date="2011" name="Nat. Biotechnol.">
        <title>The genomic sequence of the Chinese hamster ovary (CHO)-K1 cell line.</title>
        <authorList>
            <person name="Xu X."/>
            <person name="Nagarajan H."/>
            <person name="Lewis N.E."/>
            <person name="Pan S."/>
            <person name="Cai Z."/>
            <person name="Liu X."/>
            <person name="Chen W."/>
            <person name="Xie M."/>
            <person name="Wang W."/>
            <person name="Hammond S."/>
            <person name="Andersen M.R."/>
            <person name="Neff N."/>
            <person name="Passarelli B."/>
            <person name="Koh W."/>
            <person name="Fan H.C."/>
            <person name="Wang J."/>
            <person name="Gui Y."/>
            <person name="Lee K.H."/>
            <person name="Betenbaugh M.J."/>
            <person name="Quake S.R."/>
            <person name="Famili I."/>
            <person name="Palsson B.O."/>
            <person name="Wang J."/>
        </authorList>
    </citation>
    <scope>NUCLEOTIDE SEQUENCE [LARGE SCALE GENOMIC DNA]</scope>
    <source>
        <strain evidence="3">CHO K1 cell line</strain>
    </source>
</reference>
<evidence type="ECO:0000259" key="1">
    <source>
        <dbReference type="Pfam" id="PF11510"/>
    </source>
</evidence>
<accession>G3HZV1</accession>
<dbReference type="InterPro" id="IPR021025">
    <property type="entry name" value="Fanconi_anaemia_gr_E_prot_C"/>
</dbReference>
<dbReference type="GO" id="GO:0036297">
    <property type="term" value="P:interstrand cross-link repair"/>
    <property type="evidence" value="ECO:0007669"/>
    <property type="project" value="InterPro"/>
</dbReference>
<dbReference type="GO" id="GO:0043240">
    <property type="term" value="C:Fanconi anaemia nuclear complex"/>
    <property type="evidence" value="ECO:0007669"/>
    <property type="project" value="InterPro"/>
</dbReference>
<dbReference type="STRING" id="10029.G3HZV1"/>
<proteinExistence type="predicted"/>
<dbReference type="Gene3D" id="1.25.40.480">
    <property type="match status" value="1"/>
</dbReference>
<gene>
    <name evidence="2" type="ORF">I79_016615</name>
</gene>
<dbReference type="AlphaFoldDB" id="G3HZV1"/>
<name>G3HZV1_CRIGR</name>
<dbReference type="PANTHER" id="PTHR32094">
    <property type="entry name" value="FANCONI ANEMIA GROUP E PROTEIN"/>
    <property type="match status" value="1"/>
</dbReference>
<dbReference type="InParanoid" id="G3HZV1"/>
<protein>
    <submittedName>
        <fullName evidence="2">Fanconi anemia group E protein</fullName>
    </submittedName>
</protein>
<dbReference type="Pfam" id="PF11510">
    <property type="entry name" value="FA_FANCE"/>
    <property type="match status" value="1"/>
</dbReference>
<organism evidence="2 3">
    <name type="scientific">Cricetulus griseus</name>
    <name type="common">Chinese hamster</name>
    <name type="synonym">Cricetulus barabensis griseus</name>
    <dbReference type="NCBI Taxonomy" id="10029"/>
    <lineage>
        <taxon>Eukaryota</taxon>
        <taxon>Metazoa</taxon>
        <taxon>Chordata</taxon>
        <taxon>Craniata</taxon>
        <taxon>Vertebrata</taxon>
        <taxon>Euteleostomi</taxon>
        <taxon>Mammalia</taxon>
        <taxon>Eutheria</taxon>
        <taxon>Euarchontoglires</taxon>
        <taxon>Glires</taxon>
        <taxon>Rodentia</taxon>
        <taxon>Myomorpha</taxon>
        <taxon>Muroidea</taxon>
        <taxon>Cricetidae</taxon>
        <taxon>Cricetinae</taxon>
        <taxon>Cricetulus</taxon>
    </lineage>
</organism>